<gene>
    <name evidence="1" type="ORF">QFC22_000085</name>
</gene>
<sequence>MVHLSPSRQTPPRRQQRLPELSDVLMRKTRAPLDLYCFYIFLQQENAEDALDFWLDVQQHENLCRAYFKDLKRTDRTVVDDWPEFHDHARRYGSIFSSVAGLDDGNTTSASHDPSWGRWQEKGGLPENNDEKHPRRAEEHSEDVHGLGDEYEYEYEPTRSTSFRARRRDTESHHSRTPINVNNMGTTITTNNNNEKQQQQPQNLGSVDASPRFSDGGDGMMYTTTTTTSPRATTGHPIGIGHPGDARGPSRASFVDSFFGTGTGTVNSNHNPSHSQQMKRNQPTDVPAGGSGVLGGLRSTSRRRVTSSRAPTVISRKQAITQHDLVASGERIYMRYLLPGAEKEIYLPPQIRIHDFPSSPEYLDHSPQTSAAETDPRIPDYFHVAKEYIFKALQDDAFIRFIRAKAFCNLTRLGTFIRLFAGLFALFDGYT</sequence>
<dbReference type="Proteomes" id="UP001243375">
    <property type="component" value="Unassembled WGS sequence"/>
</dbReference>
<evidence type="ECO:0000313" key="2">
    <source>
        <dbReference type="Proteomes" id="UP001243375"/>
    </source>
</evidence>
<keyword evidence="2" id="KW-1185">Reference proteome</keyword>
<dbReference type="EMBL" id="JASBWU010000001">
    <property type="protein sequence ID" value="KAJ9125131.1"/>
    <property type="molecule type" value="Genomic_DNA"/>
</dbReference>
<proteinExistence type="predicted"/>
<comment type="caution">
    <text evidence="1">The sequence shown here is derived from an EMBL/GenBank/DDBJ whole genome shotgun (WGS) entry which is preliminary data.</text>
</comment>
<accession>A0ACC2XP35</accession>
<protein>
    <submittedName>
        <fullName evidence="1">Uncharacterized protein</fullName>
    </submittedName>
</protein>
<evidence type="ECO:0000313" key="1">
    <source>
        <dbReference type="EMBL" id="KAJ9125131.1"/>
    </source>
</evidence>
<organism evidence="1 2">
    <name type="scientific">Naganishia vaughanmartiniae</name>
    <dbReference type="NCBI Taxonomy" id="1424756"/>
    <lineage>
        <taxon>Eukaryota</taxon>
        <taxon>Fungi</taxon>
        <taxon>Dikarya</taxon>
        <taxon>Basidiomycota</taxon>
        <taxon>Agaricomycotina</taxon>
        <taxon>Tremellomycetes</taxon>
        <taxon>Filobasidiales</taxon>
        <taxon>Filobasidiaceae</taxon>
        <taxon>Naganishia</taxon>
    </lineage>
</organism>
<reference evidence="1" key="1">
    <citation type="submission" date="2023-04" db="EMBL/GenBank/DDBJ databases">
        <title>Draft Genome sequencing of Naganishia species isolated from polar environments using Oxford Nanopore Technology.</title>
        <authorList>
            <person name="Leo P."/>
            <person name="Venkateswaran K."/>
        </authorList>
    </citation>
    <scope>NUCLEOTIDE SEQUENCE</scope>
    <source>
        <strain evidence="1">MNA-CCFEE 5425</strain>
    </source>
</reference>
<name>A0ACC2XP35_9TREE</name>